<dbReference type="SMART" id="SM00406">
    <property type="entry name" value="IGv"/>
    <property type="match status" value="1"/>
</dbReference>
<evidence type="ECO:0000313" key="18">
    <source>
        <dbReference type="RefSeq" id="XP_006876063.1"/>
    </source>
</evidence>
<organism evidence="17 18">
    <name type="scientific">Chrysochloris asiatica</name>
    <name type="common">Cape golden mole</name>
    <dbReference type="NCBI Taxonomy" id="185453"/>
    <lineage>
        <taxon>Eukaryota</taxon>
        <taxon>Metazoa</taxon>
        <taxon>Chordata</taxon>
        <taxon>Craniata</taxon>
        <taxon>Vertebrata</taxon>
        <taxon>Euteleostomi</taxon>
        <taxon>Mammalia</taxon>
        <taxon>Eutheria</taxon>
        <taxon>Afrotheria</taxon>
        <taxon>Chrysochloridae</taxon>
        <taxon>Chrysochlorinae</taxon>
        <taxon>Chrysochloris</taxon>
    </lineage>
</organism>
<evidence type="ECO:0000256" key="8">
    <source>
        <dbReference type="ARBA" id="ARBA00023180"/>
    </source>
</evidence>
<feature type="region of interest" description="Disordered" evidence="14">
    <location>
        <begin position="271"/>
        <end position="323"/>
    </location>
</feature>
<evidence type="ECO:0000313" key="17">
    <source>
        <dbReference type="Proteomes" id="UP000504623"/>
    </source>
</evidence>
<gene>
    <name evidence="18" type="primary">GPA33</name>
</gene>
<feature type="domain" description="Ig-like" evidence="16">
    <location>
        <begin position="26"/>
        <end position="139"/>
    </location>
</feature>
<evidence type="ECO:0000256" key="4">
    <source>
        <dbReference type="ARBA" id="ARBA00022989"/>
    </source>
</evidence>
<keyword evidence="3" id="KW-0732">Signal</keyword>
<keyword evidence="9" id="KW-0449">Lipoprotein</keyword>
<dbReference type="FunFam" id="2.60.40.10:FF:001969">
    <property type="entry name" value="Cell surface A33 antigen"/>
    <property type="match status" value="1"/>
</dbReference>
<keyword evidence="4 15" id="KW-1133">Transmembrane helix</keyword>
<keyword evidence="8" id="KW-0325">Glycoprotein</keyword>
<dbReference type="InterPro" id="IPR003598">
    <property type="entry name" value="Ig_sub2"/>
</dbReference>
<dbReference type="Proteomes" id="UP000504623">
    <property type="component" value="Unplaced"/>
</dbReference>
<keyword evidence="7" id="KW-1015">Disulfide bond</keyword>
<evidence type="ECO:0000256" key="7">
    <source>
        <dbReference type="ARBA" id="ARBA00023157"/>
    </source>
</evidence>
<dbReference type="PANTHER" id="PTHR44969">
    <property type="entry name" value="CELL SURFACE A33 ANTIGEN"/>
    <property type="match status" value="1"/>
</dbReference>
<evidence type="ECO:0000256" key="3">
    <source>
        <dbReference type="ARBA" id="ARBA00022729"/>
    </source>
</evidence>
<dbReference type="InterPro" id="IPR036179">
    <property type="entry name" value="Ig-like_dom_sf"/>
</dbReference>
<keyword evidence="17" id="KW-1185">Reference proteome</keyword>
<dbReference type="SUPFAM" id="SSF48726">
    <property type="entry name" value="Immunoglobulin"/>
    <property type="match status" value="2"/>
</dbReference>
<dbReference type="PANTHER" id="PTHR44969:SF1">
    <property type="entry name" value="CELL SURFACE A33 ANTIGEN"/>
    <property type="match status" value="1"/>
</dbReference>
<dbReference type="PROSITE" id="PS50835">
    <property type="entry name" value="IG_LIKE"/>
    <property type="match status" value="2"/>
</dbReference>
<dbReference type="InterPro" id="IPR042474">
    <property type="entry name" value="A33"/>
</dbReference>
<evidence type="ECO:0000256" key="11">
    <source>
        <dbReference type="ARBA" id="ARBA00055446"/>
    </source>
</evidence>
<keyword evidence="2 15" id="KW-0812">Transmembrane</keyword>
<protein>
    <recommendedName>
        <fullName evidence="12">Cell surface A33 antigen</fullName>
    </recommendedName>
    <alternativeName>
        <fullName evidence="13">Glycoprotein A33</fullName>
    </alternativeName>
</protein>
<dbReference type="InterPro" id="IPR007110">
    <property type="entry name" value="Ig-like_dom"/>
</dbReference>
<keyword evidence="10" id="KW-0393">Immunoglobulin domain</keyword>
<reference evidence="18" key="1">
    <citation type="submission" date="2025-08" db="UniProtKB">
        <authorList>
            <consortium name="RefSeq"/>
        </authorList>
    </citation>
    <scope>IDENTIFICATION</scope>
    <source>
        <tissue evidence="18">Spleen</tissue>
    </source>
</reference>
<comment type="function">
    <text evidence="11">May play a role in cell-cell recognition and signaling.</text>
</comment>
<sequence>MEQHKGYGHSGMEIAIAYTVWVTVNAITVETPENALRAARGKSVTLPCTYQTSTSDRNGVIQWDKLLKSHSENVVIWKFQTKDYVYGNLYENRVTISSNAEQSDASITINQLTMEDNGTYDCTVSLMADLGGKSKSRVRLLVLVPPSKPECGIKGEMVIGNNIELTCQSKEGSPTPQYSWKSYNILNQERPLAQPVTGQTFPLKNITTDMSGYYICSSSNEVGVESCNITVSVRPPSMNVALYVGIAVGITAVLIIIGIIAYCCCCRDKGKPEDKEGARPDRKIYREPQDQIREFSRGRDEEDNYRQEDQRRSGHEFSHHSGQ</sequence>
<dbReference type="GO" id="GO:0005886">
    <property type="term" value="C:plasma membrane"/>
    <property type="evidence" value="ECO:0007669"/>
    <property type="project" value="InterPro"/>
</dbReference>
<accession>A0A9B0X150</accession>
<dbReference type="Pfam" id="PF13927">
    <property type="entry name" value="Ig_3"/>
    <property type="match status" value="1"/>
</dbReference>
<evidence type="ECO:0000259" key="16">
    <source>
        <dbReference type="PROSITE" id="PS50835"/>
    </source>
</evidence>
<feature type="transmembrane region" description="Helical" evidence="15">
    <location>
        <begin position="240"/>
        <end position="265"/>
    </location>
</feature>
<dbReference type="GeneID" id="102834539"/>
<evidence type="ECO:0000256" key="14">
    <source>
        <dbReference type="SAM" id="MobiDB-lite"/>
    </source>
</evidence>
<dbReference type="FunFam" id="2.60.40.10:FF:000095">
    <property type="entry name" value="immunoglobulin superfamily member 11 isoform X1"/>
    <property type="match status" value="1"/>
</dbReference>
<dbReference type="AlphaFoldDB" id="A0A9B0X150"/>
<evidence type="ECO:0000256" key="9">
    <source>
        <dbReference type="ARBA" id="ARBA00023288"/>
    </source>
</evidence>
<evidence type="ECO:0000256" key="15">
    <source>
        <dbReference type="SAM" id="Phobius"/>
    </source>
</evidence>
<feature type="domain" description="Ig-like" evidence="16">
    <location>
        <begin position="145"/>
        <end position="232"/>
    </location>
</feature>
<evidence type="ECO:0000256" key="10">
    <source>
        <dbReference type="ARBA" id="ARBA00023319"/>
    </source>
</evidence>
<dbReference type="OrthoDB" id="8825892at2759"/>
<evidence type="ECO:0000256" key="2">
    <source>
        <dbReference type="ARBA" id="ARBA00022692"/>
    </source>
</evidence>
<comment type="subcellular location">
    <subcellularLocation>
        <location evidence="1">Membrane</location>
        <topology evidence="1">Single-pass type I membrane protein</topology>
    </subcellularLocation>
</comment>
<name>A0A9B0X150_CHRAS</name>
<dbReference type="SMART" id="SM00408">
    <property type="entry name" value="IGc2"/>
    <property type="match status" value="2"/>
</dbReference>
<dbReference type="SMART" id="SM00409">
    <property type="entry name" value="IG"/>
    <property type="match status" value="2"/>
</dbReference>
<evidence type="ECO:0000256" key="6">
    <source>
        <dbReference type="ARBA" id="ARBA00023139"/>
    </source>
</evidence>
<dbReference type="Pfam" id="PF07686">
    <property type="entry name" value="V-set"/>
    <property type="match status" value="1"/>
</dbReference>
<evidence type="ECO:0000256" key="1">
    <source>
        <dbReference type="ARBA" id="ARBA00004479"/>
    </source>
</evidence>
<evidence type="ECO:0000256" key="5">
    <source>
        <dbReference type="ARBA" id="ARBA00023136"/>
    </source>
</evidence>
<evidence type="ECO:0000256" key="13">
    <source>
        <dbReference type="ARBA" id="ARBA00083830"/>
    </source>
</evidence>
<dbReference type="InterPro" id="IPR013106">
    <property type="entry name" value="Ig_V-set"/>
</dbReference>
<keyword evidence="6" id="KW-0564">Palmitate</keyword>
<dbReference type="CTD" id="10223"/>
<evidence type="ECO:0000256" key="12">
    <source>
        <dbReference type="ARBA" id="ARBA00071987"/>
    </source>
</evidence>
<dbReference type="InterPro" id="IPR013783">
    <property type="entry name" value="Ig-like_fold"/>
</dbReference>
<dbReference type="Gene3D" id="2.60.40.10">
    <property type="entry name" value="Immunoglobulins"/>
    <property type="match status" value="2"/>
</dbReference>
<dbReference type="InterPro" id="IPR003599">
    <property type="entry name" value="Ig_sub"/>
</dbReference>
<dbReference type="RefSeq" id="XP_006876063.1">
    <property type="nucleotide sequence ID" value="XM_006876001.1"/>
</dbReference>
<keyword evidence="5 15" id="KW-0472">Membrane</keyword>
<proteinExistence type="predicted"/>